<evidence type="ECO:0000313" key="4">
    <source>
        <dbReference type="Proteomes" id="UP000500961"/>
    </source>
</evidence>
<reference evidence="3 4" key="1">
    <citation type="submission" date="2019-07" db="EMBL/GenBank/DDBJ databases">
        <title>Thalassofilum flectens gen. nov., sp. nov., a novel moderate thermophilic anaerobe from a shallow sea hot spring in Kunashir Island (Russia), representing a new family in the order Bacteroidales, and proposal of Thalassofilacea fam. nov.</title>
        <authorList>
            <person name="Kochetkova T.V."/>
            <person name="Podosokorskaya O.A."/>
            <person name="Novikov A."/>
            <person name="Elcheninov A.G."/>
            <person name="Toshchakov S.V."/>
            <person name="Kublanov I.V."/>
        </authorList>
    </citation>
    <scope>NUCLEOTIDE SEQUENCE [LARGE SCALE GENOMIC DNA]</scope>
    <source>
        <strain evidence="3 4">38-H</strain>
    </source>
</reference>
<dbReference type="RefSeq" id="WP_173072243.1">
    <property type="nucleotide sequence ID" value="NZ_CP041345.1"/>
</dbReference>
<keyword evidence="1" id="KW-1133">Transmembrane helix</keyword>
<dbReference type="EMBL" id="CP041345">
    <property type="protein sequence ID" value="QKG78727.1"/>
    <property type="molecule type" value="Genomic_DNA"/>
</dbReference>
<organism evidence="3 4">
    <name type="scientific">Tenuifilum thalassicum</name>
    <dbReference type="NCBI Taxonomy" id="2590900"/>
    <lineage>
        <taxon>Bacteria</taxon>
        <taxon>Pseudomonadati</taxon>
        <taxon>Bacteroidota</taxon>
        <taxon>Bacteroidia</taxon>
        <taxon>Bacteroidales</taxon>
        <taxon>Tenuifilaceae</taxon>
        <taxon>Tenuifilum</taxon>
    </lineage>
</organism>
<keyword evidence="1" id="KW-0812">Transmembrane</keyword>
<sequence length="129" mass="14634">MLRQFILRYKNSLMWALVILILCGMPPSGIPKIRIPGLDKIVHFGLFAVFSVLIITEQNTQRNQLTVKGKYLLRGFTIAVLYGGLIELMQLWIFIGRGAEWYDFIADAIGAGISTLMYPLINRVLKGYL</sequence>
<gene>
    <name evidence="3" type="ORF">FHG85_00070</name>
</gene>
<dbReference type="NCBIfam" id="NF037970">
    <property type="entry name" value="vanZ_1"/>
    <property type="match status" value="1"/>
</dbReference>
<dbReference type="PANTHER" id="PTHR28008:SF1">
    <property type="entry name" value="DOMAIN PROTEIN, PUTATIVE (AFU_ORTHOLOGUE AFUA_3G10980)-RELATED"/>
    <property type="match status" value="1"/>
</dbReference>
<protein>
    <submittedName>
        <fullName evidence="3">VanZ family protein</fullName>
    </submittedName>
</protein>
<dbReference type="KEGG" id="ttz:FHG85_00070"/>
<dbReference type="Proteomes" id="UP000500961">
    <property type="component" value="Chromosome"/>
</dbReference>
<keyword evidence="1" id="KW-0472">Membrane</keyword>
<proteinExistence type="predicted"/>
<feature type="transmembrane region" description="Helical" evidence="1">
    <location>
        <begin position="71"/>
        <end position="95"/>
    </location>
</feature>
<evidence type="ECO:0000256" key="1">
    <source>
        <dbReference type="SAM" id="Phobius"/>
    </source>
</evidence>
<dbReference type="Pfam" id="PF04892">
    <property type="entry name" value="VanZ"/>
    <property type="match status" value="1"/>
</dbReference>
<evidence type="ECO:0000259" key="2">
    <source>
        <dbReference type="Pfam" id="PF04892"/>
    </source>
</evidence>
<feature type="domain" description="VanZ-like" evidence="2">
    <location>
        <begin position="33"/>
        <end position="121"/>
    </location>
</feature>
<dbReference type="AlphaFoldDB" id="A0A7D3XCY9"/>
<name>A0A7D3XCY9_9BACT</name>
<feature type="transmembrane region" description="Helical" evidence="1">
    <location>
        <begin position="41"/>
        <end position="59"/>
    </location>
</feature>
<evidence type="ECO:0000313" key="3">
    <source>
        <dbReference type="EMBL" id="QKG78727.1"/>
    </source>
</evidence>
<dbReference type="PANTHER" id="PTHR28008">
    <property type="entry name" value="DOMAIN PROTEIN, PUTATIVE (AFU_ORTHOLOGUE AFUA_3G10980)-RELATED"/>
    <property type="match status" value="1"/>
</dbReference>
<feature type="transmembrane region" description="Helical" evidence="1">
    <location>
        <begin position="101"/>
        <end position="121"/>
    </location>
</feature>
<accession>A0A7D3XCY9</accession>
<dbReference type="InterPro" id="IPR006976">
    <property type="entry name" value="VanZ-like"/>
</dbReference>
<keyword evidence="4" id="KW-1185">Reference proteome</keyword>